<dbReference type="Pfam" id="PF20684">
    <property type="entry name" value="Fung_rhodopsin"/>
    <property type="match status" value="1"/>
</dbReference>
<evidence type="ECO:0000256" key="1">
    <source>
        <dbReference type="ARBA" id="ARBA00004141"/>
    </source>
</evidence>
<feature type="transmembrane region" description="Helical" evidence="6">
    <location>
        <begin position="159"/>
        <end position="178"/>
    </location>
</feature>
<feature type="transmembrane region" description="Helical" evidence="6">
    <location>
        <begin position="282"/>
        <end position="306"/>
    </location>
</feature>
<dbReference type="EMBL" id="JAVRRT010000032">
    <property type="protein sequence ID" value="KAK5162881.1"/>
    <property type="molecule type" value="Genomic_DNA"/>
</dbReference>
<dbReference type="PANTHER" id="PTHR33048:SF47">
    <property type="entry name" value="INTEGRAL MEMBRANE PROTEIN-RELATED"/>
    <property type="match status" value="1"/>
</dbReference>
<comment type="subcellular location">
    <subcellularLocation>
        <location evidence="1">Membrane</location>
        <topology evidence="1">Multi-pass membrane protein</topology>
    </subcellularLocation>
</comment>
<evidence type="ECO:0000256" key="2">
    <source>
        <dbReference type="ARBA" id="ARBA00022692"/>
    </source>
</evidence>
<feature type="transmembrane region" description="Helical" evidence="6">
    <location>
        <begin position="119"/>
        <end position="147"/>
    </location>
</feature>
<reference evidence="8 9" key="1">
    <citation type="submission" date="2023-08" db="EMBL/GenBank/DDBJ databases">
        <title>Black Yeasts Isolated from many extreme environments.</title>
        <authorList>
            <person name="Coleine C."/>
            <person name="Stajich J.E."/>
            <person name="Selbmann L."/>
        </authorList>
    </citation>
    <scope>NUCLEOTIDE SEQUENCE [LARGE SCALE GENOMIC DNA]</scope>
    <source>
        <strain evidence="8 9">CCFEE 5935</strain>
    </source>
</reference>
<name>A0AAV9NXB1_9PEZI</name>
<feature type="transmembrane region" description="Helical" evidence="6">
    <location>
        <begin position="78"/>
        <end position="99"/>
    </location>
</feature>
<evidence type="ECO:0000256" key="6">
    <source>
        <dbReference type="SAM" id="Phobius"/>
    </source>
</evidence>
<feature type="transmembrane region" description="Helical" evidence="6">
    <location>
        <begin position="209"/>
        <end position="231"/>
    </location>
</feature>
<feature type="transmembrane region" description="Helical" evidence="6">
    <location>
        <begin position="45"/>
        <end position="66"/>
    </location>
</feature>
<evidence type="ECO:0000259" key="7">
    <source>
        <dbReference type="Pfam" id="PF20684"/>
    </source>
</evidence>
<evidence type="ECO:0000256" key="3">
    <source>
        <dbReference type="ARBA" id="ARBA00022989"/>
    </source>
</evidence>
<sequence length="405" mass="45108">MSTSPSPEILWAILGRATVPTADPSLLYSSPGDIPNKADDEGPRMLAVLWTLSTVSTAIVAIRLWTKQKKAHRLYLDDMLMCLALVLGLLHATLMTVSIQHGEGRHFLYLSEQEQHQAIKYGMIGMAWGNLSPMAGRIAFCVTMLFLTRTDGRVPSWPILVFIACQLVFNIAAVIFFLSQCGSHLSALIESNYDELALYCLDPRYQTDFGYFVGAFNCLTDAFLTVLPATLISHTRLSFRKKIGLALLLCLSILALAAAVVKTYEAKALSEISDYTYDLCDYVIWVSIELNVVIIVASIPILRVLFRRPRQPDEITARMRWDTVTTGSVFSKKKYRRGSKTHFSISSEENMVPQQQHELPALPGNGIHVTRDIEVTYQPSDAPHVHAALVGLLQGEIANPKLVRR</sequence>
<dbReference type="AlphaFoldDB" id="A0AAV9NXB1"/>
<keyword evidence="9" id="KW-1185">Reference proteome</keyword>
<accession>A0AAV9NXB1</accession>
<comment type="caution">
    <text evidence="8">The sequence shown here is derived from an EMBL/GenBank/DDBJ whole genome shotgun (WGS) entry which is preliminary data.</text>
</comment>
<dbReference type="RefSeq" id="XP_064653493.1">
    <property type="nucleotide sequence ID" value="XM_064808350.1"/>
</dbReference>
<dbReference type="GeneID" id="89932458"/>
<keyword evidence="4 6" id="KW-0472">Membrane</keyword>
<proteinExistence type="inferred from homology"/>
<evidence type="ECO:0000256" key="5">
    <source>
        <dbReference type="ARBA" id="ARBA00038359"/>
    </source>
</evidence>
<protein>
    <recommendedName>
        <fullName evidence="7">Rhodopsin domain-containing protein</fullName>
    </recommendedName>
</protein>
<evidence type="ECO:0000313" key="9">
    <source>
        <dbReference type="Proteomes" id="UP001337655"/>
    </source>
</evidence>
<evidence type="ECO:0000256" key="4">
    <source>
        <dbReference type="ARBA" id="ARBA00023136"/>
    </source>
</evidence>
<keyword evidence="2 6" id="KW-0812">Transmembrane</keyword>
<evidence type="ECO:0000313" key="8">
    <source>
        <dbReference type="EMBL" id="KAK5162881.1"/>
    </source>
</evidence>
<organism evidence="8 9">
    <name type="scientific">Saxophila tyrrhenica</name>
    <dbReference type="NCBI Taxonomy" id="1690608"/>
    <lineage>
        <taxon>Eukaryota</taxon>
        <taxon>Fungi</taxon>
        <taxon>Dikarya</taxon>
        <taxon>Ascomycota</taxon>
        <taxon>Pezizomycotina</taxon>
        <taxon>Dothideomycetes</taxon>
        <taxon>Dothideomycetidae</taxon>
        <taxon>Mycosphaerellales</taxon>
        <taxon>Extremaceae</taxon>
        <taxon>Saxophila</taxon>
    </lineage>
</organism>
<dbReference type="GO" id="GO:0016020">
    <property type="term" value="C:membrane"/>
    <property type="evidence" value="ECO:0007669"/>
    <property type="project" value="UniProtKB-SubCell"/>
</dbReference>
<dbReference type="InterPro" id="IPR049326">
    <property type="entry name" value="Rhodopsin_dom_fungi"/>
</dbReference>
<dbReference type="Proteomes" id="UP001337655">
    <property type="component" value="Unassembled WGS sequence"/>
</dbReference>
<feature type="transmembrane region" description="Helical" evidence="6">
    <location>
        <begin position="243"/>
        <end position="262"/>
    </location>
</feature>
<dbReference type="InterPro" id="IPR052337">
    <property type="entry name" value="SAT4-like"/>
</dbReference>
<feature type="domain" description="Rhodopsin" evidence="7">
    <location>
        <begin position="62"/>
        <end position="308"/>
    </location>
</feature>
<dbReference type="PANTHER" id="PTHR33048">
    <property type="entry name" value="PTH11-LIKE INTEGRAL MEMBRANE PROTEIN (AFU_ORTHOLOGUE AFUA_5G11245)"/>
    <property type="match status" value="1"/>
</dbReference>
<keyword evidence="3 6" id="KW-1133">Transmembrane helix</keyword>
<gene>
    <name evidence="8" type="ORF">LTR77_011138</name>
</gene>
<comment type="similarity">
    <text evidence="5">Belongs to the SAT4 family.</text>
</comment>